<dbReference type="PROSITE" id="PS50048">
    <property type="entry name" value="ZN2_CY6_FUNGAL_2"/>
    <property type="match status" value="2"/>
</dbReference>
<feature type="compositionally biased region" description="Polar residues" evidence="6">
    <location>
        <begin position="155"/>
        <end position="168"/>
    </location>
</feature>
<evidence type="ECO:0000313" key="8">
    <source>
        <dbReference type="EMBL" id="TPX16965.1"/>
    </source>
</evidence>
<dbReference type="GO" id="GO:0003677">
    <property type="term" value="F:DNA binding"/>
    <property type="evidence" value="ECO:0007669"/>
    <property type="project" value="InterPro"/>
</dbReference>
<feature type="compositionally biased region" description="Low complexity" evidence="6">
    <location>
        <begin position="776"/>
        <end position="787"/>
    </location>
</feature>
<evidence type="ECO:0000259" key="7">
    <source>
        <dbReference type="PROSITE" id="PS50048"/>
    </source>
</evidence>
<dbReference type="SMART" id="SM00906">
    <property type="entry name" value="Fungal_trans"/>
    <property type="match status" value="1"/>
</dbReference>
<comment type="caution">
    <text evidence="8">The sequence shown here is derived from an EMBL/GenBank/DDBJ whole genome shotgun (WGS) entry which is preliminary data.</text>
</comment>
<proteinExistence type="predicted"/>
<dbReference type="SUPFAM" id="SSF57701">
    <property type="entry name" value="Zn2/Cys6 DNA-binding domain"/>
    <property type="match status" value="2"/>
</dbReference>
<dbReference type="InterPro" id="IPR036864">
    <property type="entry name" value="Zn2-C6_fun-type_DNA-bd_sf"/>
</dbReference>
<dbReference type="GO" id="GO:0000981">
    <property type="term" value="F:DNA-binding transcription factor activity, RNA polymerase II-specific"/>
    <property type="evidence" value="ECO:0007669"/>
    <property type="project" value="InterPro"/>
</dbReference>
<dbReference type="GO" id="GO:0006351">
    <property type="term" value="P:DNA-templated transcription"/>
    <property type="evidence" value="ECO:0007669"/>
    <property type="project" value="InterPro"/>
</dbReference>
<evidence type="ECO:0000313" key="9">
    <source>
        <dbReference type="Proteomes" id="UP000319257"/>
    </source>
</evidence>
<keyword evidence="4" id="KW-0804">Transcription</keyword>
<dbReference type="InterPro" id="IPR050815">
    <property type="entry name" value="TF_fung"/>
</dbReference>
<dbReference type="RefSeq" id="XP_030998676.1">
    <property type="nucleotide sequence ID" value="XM_031137837.1"/>
</dbReference>
<dbReference type="InParanoid" id="A0A507B1I9"/>
<feature type="region of interest" description="Disordered" evidence="6">
    <location>
        <begin position="714"/>
        <end position="804"/>
    </location>
</feature>
<feature type="compositionally biased region" description="Polar residues" evidence="6">
    <location>
        <begin position="672"/>
        <end position="683"/>
    </location>
</feature>
<keyword evidence="2" id="KW-0479">Metal-binding</keyword>
<keyword evidence="3" id="KW-0805">Transcription regulation</keyword>
<name>A0A507B1I9_9PEZI</name>
<dbReference type="InterPro" id="IPR001138">
    <property type="entry name" value="Zn2Cys6_DnaBD"/>
</dbReference>
<keyword evidence="5" id="KW-0539">Nucleus</keyword>
<feature type="compositionally biased region" description="Polar residues" evidence="6">
    <location>
        <begin position="194"/>
        <end position="209"/>
    </location>
</feature>
<dbReference type="CDD" id="cd12148">
    <property type="entry name" value="fungal_TF_MHR"/>
    <property type="match status" value="1"/>
</dbReference>
<dbReference type="Proteomes" id="UP000319257">
    <property type="component" value="Unassembled WGS sequence"/>
</dbReference>
<dbReference type="GO" id="GO:0005634">
    <property type="term" value="C:nucleus"/>
    <property type="evidence" value="ECO:0007669"/>
    <property type="project" value="UniProtKB-SubCell"/>
</dbReference>
<protein>
    <recommendedName>
        <fullName evidence="7">Zn(2)-C6 fungal-type domain-containing protein</fullName>
    </recommendedName>
</protein>
<dbReference type="Gene3D" id="4.10.240.10">
    <property type="entry name" value="Zn(2)-C6 fungal-type DNA-binding domain"/>
    <property type="match status" value="2"/>
</dbReference>
<feature type="compositionally biased region" description="Acidic residues" evidence="6">
    <location>
        <begin position="141"/>
        <end position="151"/>
    </location>
</feature>
<evidence type="ECO:0000256" key="5">
    <source>
        <dbReference type="ARBA" id="ARBA00023242"/>
    </source>
</evidence>
<gene>
    <name evidence="8" type="ORF">E0L32_003527</name>
</gene>
<sequence length="850" mass="93137">MESRTSCFRSKAHATSALACSQCRWRKVRCDRRPGTCSNCKRLGLPCNPPVYATADDFAAATAVADSGGGPIPQSTDSDNLLPLILSKPRRLRASRACVACRQKKTKCSATLPACSGCRRKGQACVYPKSRRATNDQAGEGGEDNAADPVDDLGNTPNQDMGSSSTIQVGEESPAVDRSEVETLISVSGHRPSDTTPLELSSSIAASQTGSQEARDSVWSHSDLLNDLRAPLVDAFFELIYPLPSYTFLHPQITKRRGKSGMSHRALTSAICAVAALYLGSINGVRVRRQTTSSWIQTAEQSLWMNLESPTIPRLQALLLVIQYHMETSRFQRAFMLTATASRFAAAMRLNHERTDLDFIGREVRRRILWSLKIVERYFSVGLAEFDPLPIEVIYIDYPCSEEDFTALRHIRDEKTQEAEAREQEESKARGNQPVEGGAYGLIMRLEVVRRDIMKLARSVAPLDEPLPSLVELLQHHQHTLDSIGAPAPLPGDDAGLDPAADRWLPRHILAHVSWHQAHCDLYRTLLPGYPEAAPGIVIQATDPGAIADAEKQCVHHATRVINIITRLNQECMRRPLLEFDTAICVYHATRLILFISRFGTSPARPSGEFAASRAELCLAALKRFFPTSPLAAPIIQELETSLRVFSSQERQSQMLQAQSPAQVTQVLTYGTSTSPETASPFTPEQMDHQDSHTARLSAAARARQRLAIHSLLRQADFSDQGGEDDSDETQEPPEEPALGAAQARGETDSSALGDASSSHKIGPDVATKGPTTTEQSQQQSNHDNSSPAANLGYALSEWESPASTSFHPETAFKAAMTPGVGEAQPALFSFCGPHDWEWLFDPEQQPTHP</sequence>
<evidence type="ECO:0000256" key="2">
    <source>
        <dbReference type="ARBA" id="ARBA00022723"/>
    </source>
</evidence>
<dbReference type="Pfam" id="PF04082">
    <property type="entry name" value="Fungal_trans"/>
    <property type="match status" value="1"/>
</dbReference>
<feature type="domain" description="Zn(2)-C6 fungal-type" evidence="7">
    <location>
        <begin position="97"/>
        <end position="127"/>
    </location>
</feature>
<feature type="region of interest" description="Disordered" evidence="6">
    <location>
        <begin position="672"/>
        <end position="701"/>
    </location>
</feature>
<evidence type="ECO:0000256" key="1">
    <source>
        <dbReference type="ARBA" id="ARBA00004123"/>
    </source>
</evidence>
<dbReference type="InterPro" id="IPR007219">
    <property type="entry name" value="XnlR_reg_dom"/>
</dbReference>
<feature type="compositionally biased region" description="Acidic residues" evidence="6">
    <location>
        <begin position="722"/>
        <end position="735"/>
    </location>
</feature>
<accession>A0A507B1I9</accession>
<organism evidence="8 9">
    <name type="scientific">Thyridium curvatum</name>
    <dbReference type="NCBI Taxonomy" id="1093900"/>
    <lineage>
        <taxon>Eukaryota</taxon>
        <taxon>Fungi</taxon>
        <taxon>Dikarya</taxon>
        <taxon>Ascomycota</taxon>
        <taxon>Pezizomycotina</taxon>
        <taxon>Sordariomycetes</taxon>
        <taxon>Sordariomycetidae</taxon>
        <taxon>Thyridiales</taxon>
        <taxon>Thyridiaceae</taxon>
        <taxon>Thyridium</taxon>
    </lineage>
</organism>
<dbReference type="CDD" id="cd00067">
    <property type="entry name" value="GAL4"/>
    <property type="match status" value="2"/>
</dbReference>
<dbReference type="Pfam" id="PF00172">
    <property type="entry name" value="Zn_clus"/>
    <property type="match status" value="2"/>
</dbReference>
<evidence type="ECO:0000256" key="4">
    <source>
        <dbReference type="ARBA" id="ARBA00023163"/>
    </source>
</evidence>
<evidence type="ECO:0000256" key="3">
    <source>
        <dbReference type="ARBA" id="ARBA00023015"/>
    </source>
</evidence>
<dbReference type="PROSITE" id="PS00463">
    <property type="entry name" value="ZN2_CY6_FUNGAL_1"/>
    <property type="match status" value="2"/>
</dbReference>
<feature type="region of interest" description="Disordered" evidence="6">
    <location>
        <begin position="129"/>
        <end position="209"/>
    </location>
</feature>
<keyword evidence="9" id="KW-1185">Reference proteome</keyword>
<dbReference type="GO" id="GO:0008270">
    <property type="term" value="F:zinc ion binding"/>
    <property type="evidence" value="ECO:0007669"/>
    <property type="project" value="InterPro"/>
</dbReference>
<comment type="subcellular location">
    <subcellularLocation>
        <location evidence="1">Nucleus</location>
    </subcellularLocation>
</comment>
<reference evidence="8 9" key="1">
    <citation type="submission" date="2019-06" db="EMBL/GenBank/DDBJ databases">
        <title>Draft genome sequence of the filamentous fungus Phialemoniopsis curvata isolated from diesel fuel.</title>
        <authorList>
            <person name="Varaljay V.A."/>
            <person name="Lyon W.J."/>
            <person name="Crouch A.L."/>
            <person name="Drake C.E."/>
            <person name="Hollomon J.M."/>
            <person name="Nadeau L.J."/>
            <person name="Nunn H.S."/>
            <person name="Stevenson B.S."/>
            <person name="Bojanowski C.L."/>
            <person name="Crookes-Goodson W.J."/>
        </authorList>
    </citation>
    <scope>NUCLEOTIDE SEQUENCE [LARGE SCALE GENOMIC DNA]</scope>
    <source>
        <strain evidence="8 9">D216</strain>
    </source>
</reference>
<dbReference type="STRING" id="1093900.A0A507B1I9"/>
<evidence type="ECO:0000256" key="6">
    <source>
        <dbReference type="SAM" id="MobiDB-lite"/>
    </source>
</evidence>
<dbReference type="SMART" id="SM00066">
    <property type="entry name" value="GAL4"/>
    <property type="match status" value="2"/>
</dbReference>
<dbReference type="PANTHER" id="PTHR47338:SF7">
    <property type="entry name" value="ZN(II)2CYS6 TRANSCRIPTION FACTOR (EUROFUNG)"/>
    <property type="match status" value="1"/>
</dbReference>
<dbReference type="AlphaFoldDB" id="A0A507B1I9"/>
<dbReference type="EMBL" id="SKBQ01000015">
    <property type="protein sequence ID" value="TPX16965.1"/>
    <property type="molecule type" value="Genomic_DNA"/>
</dbReference>
<dbReference type="OrthoDB" id="103349at2759"/>
<dbReference type="PANTHER" id="PTHR47338">
    <property type="entry name" value="ZN(II)2CYS6 TRANSCRIPTION FACTOR (EUROFUNG)-RELATED"/>
    <property type="match status" value="1"/>
</dbReference>
<dbReference type="GeneID" id="41970974"/>
<feature type="domain" description="Zn(2)-C6 fungal-type" evidence="7">
    <location>
        <begin position="19"/>
        <end position="47"/>
    </location>
</feature>